<evidence type="ECO:0000256" key="2">
    <source>
        <dbReference type="ARBA" id="ARBA00023125"/>
    </source>
</evidence>
<gene>
    <name evidence="6" type="ORF">EIW28_11840</name>
</gene>
<evidence type="ECO:0000313" key="6">
    <source>
        <dbReference type="EMBL" id="RRR99398.1"/>
    </source>
</evidence>
<dbReference type="Pfam" id="PF17932">
    <property type="entry name" value="TetR_C_24"/>
    <property type="match status" value="1"/>
</dbReference>
<organism evidence="6 7">
    <name type="scientific">Glycomyces terrestris</name>
    <dbReference type="NCBI Taxonomy" id="2493553"/>
    <lineage>
        <taxon>Bacteria</taxon>
        <taxon>Bacillati</taxon>
        <taxon>Actinomycetota</taxon>
        <taxon>Actinomycetes</taxon>
        <taxon>Glycomycetales</taxon>
        <taxon>Glycomycetaceae</taxon>
        <taxon>Glycomyces</taxon>
    </lineage>
</organism>
<dbReference type="InterPro" id="IPR001647">
    <property type="entry name" value="HTH_TetR"/>
</dbReference>
<dbReference type="PRINTS" id="PR00455">
    <property type="entry name" value="HTHTETR"/>
</dbReference>
<feature type="domain" description="HTH tetR-type" evidence="5">
    <location>
        <begin position="19"/>
        <end position="79"/>
    </location>
</feature>
<dbReference type="GO" id="GO:0003700">
    <property type="term" value="F:DNA-binding transcription factor activity"/>
    <property type="evidence" value="ECO:0007669"/>
    <property type="project" value="TreeGrafter"/>
</dbReference>
<dbReference type="OrthoDB" id="9806334at2"/>
<dbReference type="InterPro" id="IPR050109">
    <property type="entry name" value="HTH-type_TetR-like_transc_reg"/>
</dbReference>
<evidence type="ECO:0000256" key="4">
    <source>
        <dbReference type="PROSITE-ProRule" id="PRU00335"/>
    </source>
</evidence>
<proteinExistence type="predicted"/>
<dbReference type="InterPro" id="IPR041490">
    <property type="entry name" value="KstR2_TetR_C"/>
</dbReference>
<dbReference type="PANTHER" id="PTHR30055">
    <property type="entry name" value="HTH-TYPE TRANSCRIPTIONAL REGULATOR RUTR"/>
    <property type="match status" value="1"/>
</dbReference>
<dbReference type="Proteomes" id="UP000277256">
    <property type="component" value="Unassembled WGS sequence"/>
</dbReference>
<dbReference type="Pfam" id="PF00440">
    <property type="entry name" value="TetR_N"/>
    <property type="match status" value="1"/>
</dbReference>
<keyword evidence="7" id="KW-1185">Reference proteome</keyword>
<dbReference type="GO" id="GO:0000976">
    <property type="term" value="F:transcription cis-regulatory region binding"/>
    <property type="evidence" value="ECO:0007669"/>
    <property type="project" value="TreeGrafter"/>
</dbReference>
<name>A0A426UXV5_9ACTN</name>
<reference evidence="6 7" key="1">
    <citation type="submission" date="2018-12" db="EMBL/GenBank/DDBJ databases">
        <title>Glycomyces sp. YIM 121974 draft genome.</title>
        <authorList>
            <person name="Li Q."/>
        </authorList>
    </citation>
    <scope>NUCLEOTIDE SEQUENCE [LARGE SCALE GENOMIC DNA]</scope>
    <source>
        <strain evidence="6 7">YIM 121974</strain>
    </source>
</reference>
<dbReference type="EMBL" id="RSEB01000003">
    <property type="protein sequence ID" value="RRR99398.1"/>
    <property type="molecule type" value="Genomic_DNA"/>
</dbReference>
<keyword evidence="3" id="KW-0804">Transcription</keyword>
<sequence length="208" mass="21806">MNRETTAPAGRLTRRESQEATRQRLVAAAIELYARAGVAGTSLNAVAEHAGFSRGAVHGNYAGKDELAAAVAASVAGALAPQLAAVLAAPAPSGERLAAYIRTFLEFCARQPDSARALIAVVEHFGRRDPQYYGDRAAASLGDLVALFEDGQRRGEMRDFDPRTMAFAVRTVLDSAAARLSASQDDAARTTAEITALFAAATRSEAAA</sequence>
<evidence type="ECO:0000256" key="3">
    <source>
        <dbReference type="ARBA" id="ARBA00023163"/>
    </source>
</evidence>
<evidence type="ECO:0000256" key="1">
    <source>
        <dbReference type="ARBA" id="ARBA00023015"/>
    </source>
</evidence>
<evidence type="ECO:0000259" key="5">
    <source>
        <dbReference type="PROSITE" id="PS50977"/>
    </source>
</evidence>
<keyword evidence="2 4" id="KW-0238">DNA-binding</keyword>
<dbReference type="RefSeq" id="WP_125247912.1">
    <property type="nucleotide sequence ID" value="NZ_RSEB01000003.1"/>
</dbReference>
<dbReference type="PROSITE" id="PS50977">
    <property type="entry name" value="HTH_TETR_2"/>
    <property type="match status" value="1"/>
</dbReference>
<dbReference type="Gene3D" id="1.10.357.10">
    <property type="entry name" value="Tetracycline Repressor, domain 2"/>
    <property type="match status" value="1"/>
</dbReference>
<protein>
    <submittedName>
        <fullName evidence="6">TetR family transcriptional regulator</fullName>
    </submittedName>
</protein>
<dbReference type="SUPFAM" id="SSF48498">
    <property type="entry name" value="Tetracyclin repressor-like, C-terminal domain"/>
    <property type="match status" value="1"/>
</dbReference>
<dbReference type="SUPFAM" id="SSF46689">
    <property type="entry name" value="Homeodomain-like"/>
    <property type="match status" value="1"/>
</dbReference>
<dbReference type="InterPro" id="IPR009057">
    <property type="entry name" value="Homeodomain-like_sf"/>
</dbReference>
<keyword evidence="1" id="KW-0805">Transcription regulation</keyword>
<feature type="DNA-binding region" description="H-T-H motif" evidence="4">
    <location>
        <begin position="42"/>
        <end position="61"/>
    </location>
</feature>
<dbReference type="PANTHER" id="PTHR30055:SF234">
    <property type="entry name" value="HTH-TYPE TRANSCRIPTIONAL REGULATOR BETI"/>
    <property type="match status" value="1"/>
</dbReference>
<comment type="caution">
    <text evidence="6">The sequence shown here is derived from an EMBL/GenBank/DDBJ whole genome shotgun (WGS) entry which is preliminary data.</text>
</comment>
<evidence type="ECO:0000313" key="7">
    <source>
        <dbReference type="Proteomes" id="UP000277256"/>
    </source>
</evidence>
<dbReference type="InterPro" id="IPR036271">
    <property type="entry name" value="Tet_transcr_reg_TetR-rel_C_sf"/>
</dbReference>
<accession>A0A426UXV5</accession>
<dbReference type="Gene3D" id="1.10.10.60">
    <property type="entry name" value="Homeodomain-like"/>
    <property type="match status" value="1"/>
</dbReference>
<dbReference type="AlphaFoldDB" id="A0A426UXV5"/>